<feature type="transmembrane region" description="Helical" evidence="1">
    <location>
        <begin position="164"/>
        <end position="182"/>
    </location>
</feature>
<feature type="transmembrane region" description="Helical" evidence="1">
    <location>
        <begin position="140"/>
        <end position="158"/>
    </location>
</feature>
<feature type="transmembrane region" description="Helical" evidence="1">
    <location>
        <begin position="45"/>
        <end position="65"/>
    </location>
</feature>
<organism evidence="3 4">
    <name type="scientific">Thalassotalea agarivorans</name>
    <name type="common">Thalassomonas agarivorans</name>
    <dbReference type="NCBI Taxonomy" id="349064"/>
    <lineage>
        <taxon>Bacteria</taxon>
        <taxon>Pseudomonadati</taxon>
        <taxon>Pseudomonadota</taxon>
        <taxon>Gammaproteobacteria</taxon>
        <taxon>Alteromonadales</taxon>
        <taxon>Colwelliaceae</taxon>
        <taxon>Thalassotalea</taxon>
    </lineage>
</organism>
<feature type="transmembrane region" description="Helical" evidence="1">
    <location>
        <begin position="12"/>
        <end position="33"/>
    </location>
</feature>
<proteinExistence type="predicted"/>
<dbReference type="Pfam" id="PF02517">
    <property type="entry name" value="Rce1-like"/>
    <property type="match status" value="1"/>
</dbReference>
<dbReference type="GO" id="GO:0004175">
    <property type="term" value="F:endopeptidase activity"/>
    <property type="evidence" value="ECO:0007669"/>
    <property type="project" value="UniProtKB-ARBA"/>
</dbReference>
<reference evidence="3 4" key="1">
    <citation type="submission" date="2016-10" db="EMBL/GenBank/DDBJ databases">
        <authorList>
            <person name="de Groot N.N."/>
        </authorList>
    </citation>
    <scope>NUCLEOTIDE SEQUENCE [LARGE SCALE GENOMIC DNA]</scope>
    <source>
        <strain evidence="3 4">DSM 19706</strain>
    </source>
</reference>
<dbReference type="STRING" id="349064.SAMN05660429_01756"/>
<dbReference type="Proteomes" id="UP000199308">
    <property type="component" value="Unassembled WGS sequence"/>
</dbReference>
<dbReference type="AlphaFoldDB" id="A0A1I0E962"/>
<evidence type="ECO:0000256" key="1">
    <source>
        <dbReference type="SAM" id="Phobius"/>
    </source>
</evidence>
<dbReference type="EMBL" id="FOHK01000007">
    <property type="protein sequence ID" value="SET40969.1"/>
    <property type="molecule type" value="Genomic_DNA"/>
</dbReference>
<keyword evidence="1" id="KW-0812">Transmembrane</keyword>
<dbReference type="OrthoDB" id="118729at2"/>
<keyword evidence="4" id="KW-1185">Reference proteome</keyword>
<gene>
    <name evidence="3" type="ORF">SAMN05660429_01756</name>
</gene>
<accession>A0A1I0E962</accession>
<dbReference type="GO" id="GO:0080120">
    <property type="term" value="P:CAAX-box protein maturation"/>
    <property type="evidence" value="ECO:0007669"/>
    <property type="project" value="UniProtKB-ARBA"/>
</dbReference>
<dbReference type="InterPro" id="IPR003675">
    <property type="entry name" value="Rce1/LyrA-like_dom"/>
</dbReference>
<keyword evidence="1" id="KW-1133">Transmembrane helix</keyword>
<protein>
    <recommendedName>
        <fullName evidence="2">CAAX prenyl protease 2/Lysostaphin resistance protein A-like domain-containing protein</fullName>
    </recommendedName>
</protein>
<dbReference type="RefSeq" id="WP_093329332.1">
    <property type="nucleotide sequence ID" value="NZ_AP027363.1"/>
</dbReference>
<feature type="domain" description="CAAX prenyl protease 2/Lysostaphin resistance protein A-like" evidence="2">
    <location>
        <begin position="88"/>
        <end position="176"/>
    </location>
</feature>
<keyword evidence="1" id="KW-0472">Membrane</keyword>
<evidence type="ECO:0000259" key="2">
    <source>
        <dbReference type="Pfam" id="PF02517"/>
    </source>
</evidence>
<evidence type="ECO:0000313" key="4">
    <source>
        <dbReference type="Proteomes" id="UP000199308"/>
    </source>
</evidence>
<name>A0A1I0E962_THASX</name>
<dbReference type="PANTHER" id="PTHR36435:SF1">
    <property type="entry name" value="CAAX AMINO TERMINAL PROTEASE FAMILY PROTEIN"/>
    <property type="match status" value="1"/>
</dbReference>
<sequence>MDSSKQLKAHHIIISQIILTVIALTLAVVFSIEMDLYSSSLSFDVTAGVGLAVLTYLFFAALVKIPNPLQKPISALTNSLVPMFKGLQWPAIAVISLLAGISEELLFRGVMQSPLTEKLGMWPAILITSLIFGAMHALNFVYFALTFFIGLLLGLGYIYSDSLLLVAVWHAVYDFIALTVIVKKPHLLGADMQKEA</sequence>
<evidence type="ECO:0000313" key="3">
    <source>
        <dbReference type="EMBL" id="SET40969.1"/>
    </source>
</evidence>
<dbReference type="InterPro" id="IPR052710">
    <property type="entry name" value="CAAX_protease"/>
</dbReference>
<dbReference type="PANTHER" id="PTHR36435">
    <property type="entry name" value="SLR1288 PROTEIN"/>
    <property type="match status" value="1"/>
</dbReference>